<protein>
    <recommendedName>
        <fullName evidence="7">PARP catalytic domain-containing protein</fullName>
    </recommendedName>
</protein>
<comment type="subcellular location">
    <subcellularLocation>
        <location evidence="1">Nucleus</location>
    </subcellularLocation>
</comment>
<dbReference type="GO" id="GO:0010629">
    <property type="term" value="P:negative regulation of gene expression"/>
    <property type="evidence" value="ECO:0007669"/>
    <property type="project" value="TreeGrafter"/>
</dbReference>
<reference evidence="6" key="1">
    <citation type="submission" date="2017-05" db="UniProtKB">
        <authorList>
            <consortium name="EnsemblMetazoa"/>
        </authorList>
    </citation>
    <scope>IDENTIFICATION</scope>
</reference>
<dbReference type="GO" id="GO:0005634">
    <property type="term" value="C:nucleus"/>
    <property type="evidence" value="ECO:0007669"/>
    <property type="project" value="UniProtKB-SubCell"/>
</dbReference>
<dbReference type="GO" id="GO:0016757">
    <property type="term" value="F:glycosyltransferase activity"/>
    <property type="evidence" value="ECO:0007669"/>
    <property type="project" value="UniProtKB-KW"/>
</dbReference>
<evidence type="ECO:0000256" key="3">
    <source>
        <dbReference type="ARBA" id="ARBA00022679"/>
    </source>
</evidence>
<evidence type="ECO:0000256" key="4">
    <source>
        <dbReference type="ARBA" id="ARBA00023027"/>
    </source>
</evidence>
<dbReference type="InterPro" id="IPR052056">
    <property type="entry name" value="Mono-ARTD/PARP"/>
</dbReference>
<dbReference type="EnsemblMetazoa" id="Aqu2.1.10762_001">
    <property type="protein sequence ID" value="Aqu2.1.10762_001"/>
    <property type="gene ID" value="Aqu2.1.10762"/>
</dbReference>
<dbReference type="GO" id="GO:0003714">
    <property type="term" value="F:transcription corepressor activity"/>
    <property type="evidence" value="ECO:0007669"/>
    <property type="project" value="TreeGrafter"/>
</dbReference>
<dbReference type="PANTHER" id="PTHR14453:SF67">
    <property type="entry name" value="POLY [ADP-RIBOSE] POLYMERASE"/>
    <property type="match status" value="1"/>
</dbReference>
<keyword evidence="4" id="KW-0520">NAD</keyword>
<evidence type="ECO:0000256" key="2">
    <source>
        <dbReference type="ARBA" id="ARBA00022676"/>
    </source>
</evidence>
<dbReference type="PANTHER" id="PTHR14453">
    <property type="entry name" value="PARP/ZINC FINGER CCCH TYPE DOMAIN CONTAINING PROTEIN"/>
    <property type="match status" value="1"/>
</dbReference>
<keyword evidence="3" id="KW-0808">Transferase</keyword>
<keyword evidence="2" id="KW-0328">Glycosyltransferase</keyword>
<name>A0A1X7T907_AMPQE</name>
<sequence length="58" mass="6492">SYWRITVGNSSMLAPPPKNPQADPNVTFDATVNKAGNPSVFVVYRDTQNYPAYLINYK</sequence>
<dbReference type="OrthoDB" id="406099at2759"/>
<proteinExistence type="predicted"/>
<dbReference type="InParanoid" id="A0A1X7T907"/>
<keyword evidence="5" id="KW-0539">Nucleus</keyword>
<dbReference type="Gene3D" id="3.90.228.10">
    <property type="match status" value="1"/>
</dbReference>
<evidence type="ECO:0000313" key="6">
    <source>
        <dbReference type="EnsemblMetazoa" id="Aqu2.1.10762_001"/>
    </source>
</evidence>
<dbReference type="AlphaFoldDB" id="A0A1X7T907"/>
<evidence type="ECO:0000256" key="5">
    <source>
        <dbReference type="ARBA" id="ARBA00023242"/>
    </source>
</evidence>
<dbReference type="GO" id="GO:0005737">
    <property type="term" value="C:cytoplasm"/>
    <property type="evidence" value="ECO:0007669"/>
    <property type="project" value="TreeGrafter"/>
</dbReference>
<dbReference type="SUPFAM" id="SSF56399">
    <property type="entry name" value="ADP-ribosylation"/>
    <property type="match status" value="1"/>
</dbReference>
<organism evidence="6">
    <name type="scientific">Amphimedon queenslandica</name>
    <name type="common">Sponge</name>
    <dbReference type="NCBI Taxonomy" id="400682"/>
    <lineage>
        <taxon>Eukaryota</taxon>
        <taxon>Metazoa</taxon>
        <taxon>Porifera</taxon>
        <taxon>Demospongiae</taxon>
        <taxon>Heteroscleromorpha</taxon>
        <taxon>Haplosclerida</taxon>
        <taxon>Niphatidae</taxon>
        <taxon>Amphimedon</taxon>
    </lineage>
</organism>
<evidence type="ECO:0008006" key="7">
    <source>
        <dbReference type="Google" id="ProtNLM"/>
    </source>
</evidence>
<accession>A0A1X7T907</accession>
<evidence type="ECO:0000256" key="1">
    <source>
        <dbReference type="ARBA" id="ARBA00004123"/>
    </source>
</evidence>